<evidence type="ECO:0000256" key="2">
    <source>
        <dbReference type="ARBA" id="ARBA00022566"/>
    </source>
</evidence>
<dbReference type="SUPFAM" id="SSF51206">
    <property type="entry name" value="cAMP-binding domain-like"/>
    <property type="match status" value="2"/>
</dbReference>
<reference evidence="5 6" key="2">
    <citation type="submission" date="2018-11" db="EMBL/GenBank/DDBJ databases">
        <authorList>
            <consortium name="Pathogen Informatics"/>
        </authorList>
    </citation>
    <scope>NUCLEOTIDE SEQUENCE [LARGE SCALE GENOMIC DNA]</scope>
</reference>
<dbReference type="WBParaSite" id="HNAJ_0000259901-mRNA-1">
    <property type="protein sequence ID" value="HNAJ_0000259901-mRNA-1"/>
    <property type="gene ID" value="HNAJ_0000259901"/>
</dbReference>
<dbReference type="InterPro" id="IPR014710">
    <property type="entry name" value="RmlC-like_jellyroll"/>
</dbReference>
<dbReference type="OrthoDB" id="63267at2759"/>
<dbReference type="SMART" id="SM00100">
    <property type="entry name" value="cNMP"/>
    <property type="match status" value="1"/>
</dbReference>
<sequence>MHTLITCFSLFPNLQNPPAILEHLTRASSLRCGSSNTNIAAISGSVSQVNIVSVNHQDPLSPSSPSDEAAKMINASSVTSADGLGPLKPASPIAATVAPSKRLGVSAEPTLAMQESAPVEIKYYDKDAKSRQEIRNALRNNEFLKNLDAVQLQEIVSCMYEHSIVEGCYIIREGEDGHHLYVAAEGEYEVWKNGKYLYTMGPGHCFGELALLYNCKRTASIKVVRAARIWVLERSIFQYIMMKTGLEKMEERVKFLSSVPLLKDLEQGQLQRIADVLEAQFHPEGECIIRQGEQADSFFIIQSGE</sequence>
<dbReference type="InterPro" id="IPR018490">
    <property type="entry name" value="cNMP-bd_dom_sf"/>
</dbReference>
<dbReference type="PROSITE" id="PS00888">
    <property type="entry name" value="CNMP_BINDING_1"/>
    <property type="match status" value="1"/>
</dbReference>
<evidence type="ECO:0000313" key="5">
    <source>
        <dbReference type="EMBL" id="VDN98457.1"/>
    </source>
</evidence>
<dbReference type="GO" id="GO:0005829">
    <property type="term" value="C:cytosol"/>
    <property type="evidence" value="ECO:0007669"/>
    <property type="project" value="TreeGrafter"/>
</dbReference>
<dbReference type="STRING" id="102285.A0A0R3T6B1"/>
<accession>A0A0R3T6B1</accession>
<feature type="domain" description="Cyclic nucleotide-binding" evidence="4">
    <location>
        <begin position="261"/>
        <end position="305"/>
    </location>
</feature>
<evidence type="ECO:0000259" key="4">
    <source>
        <dbReference type="PROSITE" id="PS50042"/>
    </source>
</evidence>
<protein>
    <submittedName>
        <fullName evidence="7">cAMP-dependent protein kinase regulatory subunit</fullName>
    </submittedName>
</protein>
<dbReference type="PANTHER" id="PTHR11635:SF152">
    <property type="entry name" value="CAMP-DEPENDENT PROTEIN KINASE TYPE I REGULATORY SUBUNIT-RELATED"/>
    <property type="match status" value="1"/>
</dbReference>
<dbReference type="PANTHER" id="PTHR11635">
    <property type="entry name" value="CAMP-DEPENDENT PROTEIN KINASE REGULATORY CHAIN"/>
    <property type="match status" value="1"/>
</dbReference>
<keyword evidence="6" id="KW-1185">Reference proteome</keyword>
<gene>
    <name evidence="5" type="ORF">HNAJ_LOCUS2598</name>
</gene>
<dbReference type="Pfam" id="PF00027">
    <property type="entry name" value="cNMP_binding"/>
    <property type="match status" value="1"/>
</dbReference>
<dbReference type="InterPro" id="IPR050503">
    <property type="entry name" value="cAMP-dep_PK_reg_su-like"/>
</dbReference>
<dbReference type="GO" id="GO:0034236">
    <property type="term" value="F:protein kinase A catalytic subunit binding"/>
    <property type="evidence" value="ECO:0007669"/>
    <property type="project" value="TreeGrafter"/>
</dbReference>
<dbReference type="Gene3D" id="2.60.120.10">
    <property type="entry name" value="Jelly Rolls"/>
    <property type="match status" value="2"/>
</dbReference>
<keyword evidence="2" id="KW-0547">Nucleotide-binding</keyword>
<feature type="domain" description="Cyclic nucleotide-binding" evidence="4">
    <location>
        <begin position="143"/>
        <end position="258"/>
    </location>
</feature>
<dbReference type="InterPro" id="IPR000595">
    <property type="entry name" value="cNMP-bd_dom"/>
</dbReference>
<dbReference type="GO" id="GO:0005952">
    <property type="term" value="C:cAMP-dependent protein kinase complex"/>
    <property type="evidence" value="ECO:0007669"/>
    <property type="project" value="InterPro"/>
</dbReference>
<comment type="similarity">
    <text evidence="1">Belongs to the cAMP-dependent kinase regulatory chain family.</text>
</comment>
<dbReference type="AlphaFoldDB" id="A0A0R3T6B1"/>
<evidence type="ECO:0000313" key="6">
    <source>
        <dbReference type="Proteomes" id="UP000278807"/>
    </source>
</evidence>
<dbReference type="FunFam" id="2.60.120.10:FF:000072">
    <property type="entry name" value="cGMP-dependent protein kinase"/>
    <property type="match status" value="1"/>
</dbReference>
<dbReference type="PROSITE" id="PS50042">
    <property type="entry name" value="CNMP_BINDING_3"/>
    <property type="match status" value="2"/>
</dbReference>
<evidence type="ECO:0000313" key="7">
    <source>
        <dbReference type="WBParaSite" id="HNAJ_0000259901-mRNA-1"/>
    </source>
</evidence>
<keyword evidence="3" id="KW-0114">cAMP</keyword>
<keyword evidence="2" id="KW-0116">cAMP-binding</keyword>
<organism evidence="7">
    <name type="scientific">Rodentolepis nana</name>
    <name type="common">Dwarf tapeworm</name>
    <name type="synonym">Hymenolepis nana</name>
    <dbReference type="NCBI Taxonomy" id="102285"/>
    <lineage>
        <taxon>Eukaryota</taxon>
        <taxon>Metazoa</taxon>
        <taxon>Spiralia</taxon>
        <taxon>Lophotrochozoa</taxon>
        <taxon>Platyhelminthes</taxon>
        <taxon>Cestoda</taxon>
        <taxon>Eucestoda</taxon>
        <taxon>Cyclophyllidea</taxon>
        <taxon>Hymenolepididae</taxon>
        <taxon>Rodentolepis</taxon>
    </lineage>
</organism>
<dbReference type="InterPro" id="IPR018488">
    <property type="entry name" value="cNMP-bd_CS"/>
</dbReference>
<dbReference type="PROSITE" id="PS00889">
    <property type="entry name" value="CNMP_BINDING_2"/>
    <property type="match status" value="1"/>
</dbReference>
<evidence type="ECO:0000256" key="3">
    <source>
        <dbReference type="ARBA" id="ARBA00023149"/>
    </source>
</evidence>
<reference evidence="7" key="1">
    <citation type="submission" date="2017-02" db="UniProtKB">
        <authorList>
            <consortium name="WormBaseParasite"/>
        </authorList>
    </citation>
    <scope>IDENTIFICATION</scope>
</reference>
<evidence type="ECO:0000256" key="1">
    <source>
        <dbReference type="ARBA" id="ARBA00005753"/>
    </source>
</evidence>
<name>A0A0R3T6B1_RODNA</name>
<dbReference type="EMBL" id="UZAE01001306">
    <property type="protein sequence ID" value="VDN98457.1"/>
    <property type="molecule type" value="Genomic_DNA"/>
</dbReference>
<dbReference type="PRINTS" id="PR00103">
    <property type="entry name" value="CAMPKINASE"/>
</dbReference>
<dbReference type="CDD" id="cd00038">
    <property type="entry name" value="CAP_ED"/>
    <property type="match status" value="2"/>
</dbReference>
<dbReference type="GO" id="GO:0004862">
    <property type="term" value="F:cAMP-dependent protein kinase inhibitor activity"/>
    <property type="evidence" value="ECO:0007669"/>
    <property type="project" value="TreeGrafter"/>
</dbReference>
<dbReference type="Proteomes" id="UP000278807">
    <property type="component" value="Unassembled WGS sequence"/>
</dbReference>
<dbReference type="GO" id="GO:0030552">
    <property type="term" value="F:cAMP binding"/>
    <property type="evidence" value="ECO:0007669"/>
    <property type="project" value="UniProtKB-KW"/>
</dbReference>
<proteinExistence type="inferred from homology"/>